<dbReference type="EMBL" id="HBHW01033655">
    <property type="protein sequence ID" value="CAE0057918.1"/>
    <property type="molecule type" value="Transcribed_RNA"/>
</dbReference>
<name>A0A7S3A1M1_9RHOD</name>
<proteinExistence type="predicted"/>
<dbReference type="InterPro" id="IPR023393">
    <property type="entry name" value="START-like_dom_sf"/>
</dbReference>
<dbReference type="SUPFAM" id="SSF55961">
    <property type="entry name" value="Bet v1-like"/>
    <property type="match status" value="1"/>
</dbReference>
<protein>
    <recommendedName>
        <fullName evidence="1">Coenzyme Q-binding protein COQ10 START domain-containing protein</fullName>
    </recommendedName>
</protein>
<dbReference type="Pfam" id="PF03364">
    <property type="entry name" value="Polyketide_cyc"/>
    <property type="match status" value="1"/>
</dbReference>
<dbReference type="PANTHER" id="PTHR34060:SF1">
    <property type="entry name" value="POLYKETIDE CYCLASE _ DEHYDRASE AND LIPID TRANSPORT PROTEIN"/>
    <property type="match status" value="1"/>
</dbReference>
<dbReference type="AlphaFoldDB" id="A0A7S3A1M1"/>
<accession>A0A7S3A1M1</accession>
<dbReference type="InterPro" id="IPR005031">
    <property type="entry name" value="COQ10_START"/>
</dbReference>
<feature type="domain" description="Coenzyme Q-binding protein COQ10 START" evidence="1">
    <location>
        <begin position="68"/>
        <end position="196"/>
    </location>
</feature>
<organism evidence="2">
    <name type="scientific">Rhodosorus marinus</name>
    <dbReference type="NCBI Taxonomy" id="101924"/>
    <lineage>
        <taxon>Eukaryota</taxon>
        <taxon>Rhodophyta</taxon>
        <taxon>Stylonematophyceae</taxon>
        <taxon>Stylonematales</taxon>
        <taxon>Stylonemataceae</taxon>
        <taxon>Rhodosorus</taxon>
    </lineage>
</organism>
<sequence>MSAFLNTLDLTSLGKSSKTAVSFRKPAAVRRQVMVGQNGRALKVDIQRPAANKRKISSSIVIQEATPVVWKVLTDYNRLAEFIPNLAISRRRFHPNGGIRIEQCGVQSILGFEFKASVVLDMLEVNKNKMDREIRFQMHDSRDFKEFSGKWALKSVNNDRDTLLSYEVSIVPKGLVPVNLVEWRIKEDVPVNLRSVKSKSETMTDEDVRAYKPALSPGKELSKGEAAC</sequence>
<gene>
    <name evidence="2" type="ORF">RMAR00112_LOCUS25972</name>
</gene>
<dbReference type="PANTHER" id="PTHR34060">
    <property type="entry name" value="POLYKETIDE CYCLASE / DEHYDRASE AND LIPID TRANSPORT PROTEIN"/>
    <property type="match status" value="1"/>
</dbReference>
<reference evidence="2" key="1">
    <citation type="submission" date="2021-01" db="EMBL/GenBank/DDBJ databases">
        <authorList>
            <person name="Corre E."/>
            <person name="Pelletier E."/>
            <person name="Niang G."/>
            <person name="Scheremetjew M."/>
            <person name="Finn R."/>
            <person name="Kale V."/>
            <person name="Holt S."/>
            <person name="Cochrane G."/>
            <person name="Meng A."/>
            <person name="Brown T."/>
            <person name="Cohen L."/>
        </authorList>
    </citation>
    <scope>NUCLEOTIDE SEQUENCE</scope>
    <source>
        <strain evidence="2">CCMP 769</strain>
    </source>
</reference>
<evidence type="ECO:0000259" key="1">
    <source>
        <dbReference type="Pfam" id="PF03364"/>
    </source>
</evidence>
<dbReference type="Gene3D" id="3.30.530.20">
    <property type="match status" value="1"/>
</dbReference>
<evidence type="ECO:0000313" key="2">
    <source>
        <dbReference type="EMBL" id="CAE0057918.1"/>
    </source>
</evidence>